<reference evidence="2" key="2">
    <citation type="submission" date="2020-05" db="UniProtKB">
        <authorList>
            <consortium name="EnsemblMetazoa"/>
        </authorList>
    </citation>
    <scope>IDENTIFICATION</scope>
    <source>
        <strain evidence="2">FAR1</strain>
    </source>
</reference>
<evidence type="ECO:0000313" key="3">
    <source>
        <dbReference type="Proteomes" id="UP000075886"/>
    </source>
</evidence>
<keyword evidence="1" id="KW-1133">Transmembrane helix</keyword>
<keyword evidence="3" id="KW-1185">Reference proteome</keyword>
<sequence>MWLRVCSQKLSFVTATNSHCLQRNFFTCPCEFTFGFRMPSSSSLPSYEPSSQSDPGSSSLVGVSSRSFGDFGGVTSIGEAALAAERVHAVDALGRRWVGVWITRQQGRVLLMVLLLLLLKMQVVEVMMVMMLLLLLLLLLLKRMLLPFPRWRSKNVSRECFNRTHRGRKPSSKGCFAVDILVDNGF</sequence>
<proteinExistence type="predicted"/>
<organism evidence="2 3">
    <name type="scientific">Anopheles farauti</name>
    <dbReference type="NCBI Taxonomy" id="69004"/>
    <lineage>
        <taxon>Eukaryota</taxon>
        <taxon>Metazoa</taxon>
        <taxon>Ecdysozoa</taxon>
        <taxon>Arthropoda</taxon>
        <taxon>Hexapoda</taxon>
        <taxon>Insecta</taxon>
        <taxon>Pterygota</taxon>
        <taxon>Neoptera</taxon>
        <taxon>Endopterygota</taxon>
        <taxon>Diptera</taxon>
        <taxon>Nematocera</taxon>
        <taxon>Culicoidea</taxon>
        <taxon>Culicidae</taxon>
        <taxon>Anophelinae</taxon>
        <taxon>Anopheles</taxon>
    </lineage>
</organism>
<dbReference type="VEuPathDB" id="VectorBase:AFAF005074"/>
<dbReference type="EMBL" id="AXCN02001807">
    <property type="status" value="NOT_ANNOTATED_CDS"/>
    <property type="molecule type" value="Genomic_DNA"/>
</dbReference>
<reference evidence="3" key="1">
    <citation type="submission" date="2014-01" db="EMBL/GenBank/DDBJ databases">
        <title>The Genome Sequence of Anopheles farauti FAR1 (V2).</title>
        <authorList>
            <consortium name="The Broad Institute Genomics Platform"/>
            <person name="Neafsey D.E."/>
            <person name="Besansky N."/>
            <person name="Howell P."/>
            <person name="Walton C."/>
            <person name="Young S.K."/>
            <person name="Zeng Q."/>
            <person name="Gargeya S."/>
            <person name="Fitzgerald M."/>
            <person name="Haas B."/>
            <person name="Abouelleil A."/>
            <person name="Allen A.W."/>
            <person name="Alvarado L."/>
            <person name="Arachchi H.M."/>
            <person name="Berlin A.M."/>
            <person name="Chapman S.B."/>
            <person name="Gainer-Dewar J."/>
            <person name="Goldberg J."/>
            <person name="Griggs A."/>
            <person name="Gujja S."/>
            <person name="Hansen M."/>
            <person name="Howarth C."/>
            <person name="Imamovic A."/>
            <person name="Ireland A."/>
            <person name="Larimer J."/>
            <person name="McCowan C."/>
            <person name="Murphy C."/>
            <person name="Pearson M."/>
            <person name="Poon T.W."/>
            <person name="Priest M."/>
            <person name="Roberts A."/>
            <person name="Saif S."/>
            <person name="Shea T."/>
            <person name="Sisk P."/>
            <person name="Sykes S."/>
            <person name="Wortman J."/>
            <person name="Nusbaum C."/>
            <person name="Birren B."/>
        </authorList>
    </citation>
    <scope>NUCLEOTIDE SEQUENCE [LARGE SCALE GENOMIC DNA]</scope>
    <source>
        <strain evidence="3">FAR1</strain>
    </source>
</reference>
<keyword evidence="1" id="KW-0812">Transmembrane</keyword>
<keyword evidence="1" id="KW-0472">Membrane</keyword>
<feature type="transmembrane region" description="Helical" evidence="1">
    <location>
        <begin position="109"/>
        <end position="141"/>
    </location>
</feature>
<evidence type="ECO:0000313" key="2">
    <source>
        <dbReference type="EnsemblMetazoa" id="AFAF005074-PA"/>
    </source>
</evidence>
<dbReference type="AlphaFoldDB" id="A0A182Q8C7"/>
<protein>
    <submittedName>
        <fullName evidence="2">Uncharacterized protein</fullName>
    </submittedName>
</protein>
<accession>A0A182Q8C7</accession>
<evidence type="ECO:0000256" key="1">
    <source>
        <dbReference type="SAM" id="Phobius"/>
    </source>
</evidence>
<name>A0A182Q8C7_9DIPT</name>
<dbReference type="EnsemblMetazoa" id="AFAF005074-RA">
    <property type="protein sequence ID" value="AFAF005074-PA"/>
    <property type="gene ID" value="AFAF005074"/>
</dbReference>
<dbReference type="Proteomes" id="UP000075886">
    <property type="component" value="Unassembled WGS sequence"/>
</dbReference>